<dbReference type="GeneID" id="97183554"/>
<feature type="domain" description="ABC transporter" evidence="4">
    <location>
        <begin position="5"/>
        <end position="205"/>
    </location>
</feature>
<dbReference type="PANTHER" id="PTHR42939">
    <property type="entry name" value="ABC TRANSPORTER ATP-BINDING PROTEIN ALBC-RELATED"/>
    <property type="match status" value="1"/>
</dbReference>
<dbReference type="PANTHER" id="PTHR42939:SF1">
    <property type="entry name" value="ABC TRANSPORTER ATP-BINDING PROTEIN ALBC-RELATED"/>
    <property type="match status" value="1"/>
</dbReference>
<evidence type="ECO:0000313" key="6">
    <source>
        <dbReference type="Proteomes" id="UP000251241"/>
    </source>
</evidence>
<evidence type="ECO:0000256" key="3">
    <source>
        <dbReference type="ARBA" id="ARBA00022840"/>
    </source>
</evidence>
<keyword evidence="2" id="KW-0547">Nucleotide-binding</keyword>
<dbReference type="GO" id="GO:0005524">
    <property type="term" value="F:ATP binding"/>
    <property type="evidence" value="ECO:0007669"/>
    <property type="project" value="UniProtKB-KW"/>
</dbReference>
<keyword evidence="5" id="KW-0378">Hydrolase</keyword>
<accession>A0A2X2KQW7</accession>
<protein>
    <submittedName>
        <fullName evidence="5">Iron(3+)-hydroxamate import ATP-binding protein FhuC</fullName>
        <ecNumber evidence="5">3.6.3.34</ecNumber>
    </submittedName>
</protein>
<gene>
    <name evidence="5" type="primary">fhuC</name>
    <name evidence="5" type="ORF">NCTC11343_01101</name>
</gene>
<dbReference type="Proteomes" id="UP000251241">
    <property type="component" value="Unassembled WGS sequence"/>
</dbReference>
<dbReference type="InterPro" id="IPR051782">
    <property type="entry name" value="ABC_Transporter_VariousFunc"/>
</dbReference>
<dbReference type="PROSITE" id="PS50893">
    <property type="entry name" value="ABC_TRANSPORTER_2"/>
    <property type="match status" value="1"/>
</dbReference>
<dbReference type="Gene3D" id="3.40.50.300">
    <property type="entry name" value="P-loop containing nucleotide triphosphate hydrolases"/>
    <property type="match status" value="1"/>
</dbReference>
<dbReference type="SUPFAM" id="SSF52540">
    <property type="entry name" value="P-loop containing nucleoside triphosphate hydrolases"/>
    <property type="match status" value="1"/>
</dbReference>
<keyword evidence="3 5" id="KW-0067">ATP-binding</keyword>
<dbReference type="Pfam" id="PF00005">
    <property type="entry name" value="ABC_tran"/>
    <property type="match status" value="1"/>
</dbReference>
<proteinExistence type="predicted"/>
<evidence type="ECO:0000259" key="4">
    <source>
        <dbReference type="PROSITE" id="PS50893"/>
    </source>
</evidence>
<evidence type="ECO:0000256" key="1">
    <source>
        <dbReference type="ARBA" id="ARBA00022448"/>
    </source>
</evidence>
<dbReference type="InterPro" id="IPR003593">
    <property type="entry name" value="AAA+_ATPase"/>
</dbReference>
<evidence type="ECO:0000256" key="2">
    <source>
        <dbReference type="ARBA" id="ARBA00022741"/>
    </source>
</evidence>
<dbReference type="SMART" id="SM00382">
    <property type="entry name" value="AAA"/>
    <property type="match status" value="1"/>
</dbReference>
<evidence type="ECO:0000313" key="5">
    <source>
        <dbReference type="EMBL" id="SPZ84559.1"/>
    </source>
</evidence>
<dbReference type="EMBL" id="UAUU01000002">
    <property type="protein sequence ID" value="SPZ84559.1"/>
    <property type="molecule type" value="Genomic_DNA"/>
</dbReference>
<dbReference type="AlphaFoldDB" id="A0A2X2KQW7"/>
<dbReference type="InterPro" id="IPR027417">
    <property type="entry name" value="P-loop_NTPase"/>
</dbReference>
<name>A0A2X2KQW7_SPHMU</name>
<dbReference type="InterPro" id="IPR003439">
    <property type="entry name" value="ABC_transporter-like_ATP-bd"/>
</dbReference>
<dbReference type="EC" id="3.6.3.34" evidence="5"/>
<keyword evidence="1" id="KW-0813">Transport</keyword>
<dbReference type="GO" id="GO:0016887">
    <property type="term" value="F:ATP hydrolysis activity"/>
    <property type="evidence" value="ECO:0007669"/>
    <property type="project" value="InterPro"/>
</dbReference>
<dbReference type="RefSeq" id="WP_312351929.1">
    <property type="nucleotide sequence ID" value="NZ_CP069793.1"/>
</dbReference>
<reference evidence="5 6" key="1">
    <citation type="submission" date="2018-06" db="EMBL/GenBank/DDBJ databases">
        <authorList>
            <consortium name="Pathogen Informatics"/>
            <person name="Doyle S."/>
        </authorList>
    </citation>
    <scope>NUCLEOTIDE SEQUENCE [LARGE SCALE GENOMIC DNA]</scope>
    <source>
        <strain evidence="5 6">NCTC11343</strain>
    </source>
</reference>
<organism evidence="5 6">
    <name type="scientific">Sphingobacterium multivorum</name>
    <dbReference type="NCBI Taxonomy" id="28454"/>
    <lineage>
        <taxon>Bacteria</taxon>
        <taxon>Pseudomonadati</taxon>
        <taxon>Bacteroidota</taxon>
        <taxon>Sphingobacteriia</taxon>
        <taxon>Sphingobacteriales</taxon>
        <taxon>Sphingobacteriaceae</taxon>
        <taxon>Sphingobacterium</taxon>
    </lineage>
</organism>
<sequence>MNLKITLKDIGRRYNNEWIFRHINYTFESGKSYAILGHNGSGKSTFLKVLSSSLTPSAGELIYTDGDQVLGVDTIYQQLSLAAPYVELIEEFTLNELIDFHFKFKNYLPSFDKATVISLLGLEHALDREIRFFSSGMRQRVKLALACCSASALVLLDEPTSNLDSAGEQWYLRLIERTKLESRLFIVCSNQKKEYEFCDESISIVDFKS</sequence>